<dbReference type="Pfam" id="PF07729">
    <property type="entry name" value="FCD"/>
    <property type="match status" value="1"/>
</dbReference>
<comment type="caution">
    <text evidence="5">The sequence shown here is derived from an EMBL/GenBank/DDBJ whole genome shotgun (WGS) entry which is preliminary data.</text>
</comment>
<dbReference type="InterPro" id="IPR036390">
    <property type="entry name" value="WH_DNA-bd_sf"/>
</dbReference>
<dbReference type="InterPro" id="IPR036388">
    <property type="entry name" value="WH-like_DNA-bd_sf"/>
</dbReference>
<keyword evidence="1" id="KW-0805">Transcription regulation</keyword>
<dbReference type="SUPFAM" id="SSF46785">
    <property type="entry name" value="Winged helix' DNA-binding domain"/>
    <property type="match status" value="1"/>
</dbReference>
<dbReference type="InterPro" id="IPR011711">
    <property type="entry name" value="GntR_C"/>
</dbReference>
<dbReference type="PROSITE" id="PS50949">
    <property type="entry name" value="HTH_GNTR"/>
    <property type="match status" value="1"/>
</dbReference>
<dbReference type="EMBL" id="PDNU01000010">
    <property type="protein sequence ID" value="PHK95403.1"/>
    <property type="molecule type" value="Genomic_DNA"/>
</dbReference>
<proteinExistence type="predicted"/>
<dbReference type="InterPro" id="IPR000524">
    <property type="entry name" value="Tscrpt_reg_HTH_GntR"/>
</dbReference>
<evidence type="ECO:0000259" key="4">
    <source>
        <dbReference type="PROSITE" id="PS50949"/>
    </source>
</evidence>
<dbReference type="SMART" id="SM00345">
    <property type="entry name" value="HTH_GNTR"/>
    <property type="match status" value="1"/>
</dbReference>
<dbReference type="AlphaFoldDB" id="A0A2C7ACK7"/>
<accession>A0A2C7ACK7</accession>
<dbReference type="Gene3D" id="1.20.120.530">
    <property type="entry name" value="GntR ligand-binding domain-like"/>
    <property type="match status" value="1"/>
</dbReference>
<evidence type="ECO:0000313" key="5">
    <source>
        <dbReference type="EMBL" id="PHK95403.1"/>
    </source>
</evidence>
<name>A0A2C7ACK7_9PROT</name>
<evidence type="ECO:0000256" key="1">
    <source>
        <dbReference type="ARBA" id="ARBA00023015"/>
    </source>
</evidence>
<evidence type="ECO:0000256" key="3">
    <source>
        <dbReference type="ARBA" id="ARBA00023163"/>
    </source>
</evidence>
<dbReference type="PANTHER" id="PTHR43537:SF5">
    <property type="entry name" value="UXU OPERON TRANSCRIPTIONAL REGULATOR"/>
    <property type="match status" value="1"/>
</dbReference>
<dbReference type="SUPFAM" id="SSF48008">
    <property type="entry name" value="GntR ligand-binding domain-like"/>
    <property type="match status" value="1"/>
</dbReference>
<dbReference type="GO" id="GO:0003700">
    <property type="term" value="F:DNA-binding transcription factor activity"/>
    <property type="evidence" value="ECO:0007669"/>
    <property type="project" value="InterPro"/>
</dbReference>
<dbReference type="PANTHER" id="PTHR43537">
    <property type="entry name" value="TRANSCRIPTIONAL REGULATOR, GNTR FAMILY"/>
    <property type="match status" value="1"/>
</dbReference>
<keyword evidence="6" id="KW-1185">Reference proteome</keyword>
<organism evidence="5 6">
    <name type="scientific">Teichococcus rhizosphaerae</name>
    <dbReference type="NCBI Taxonomy" id="1335062"/>
    <lineage>
        <taxon>Bacteria</taxon>
        <taxon>Pseudomonadati</taxon>
        <taxon>Pseudomonadota</taxon>
        <taxon>Alphaproteobacteria</taxon>
        <taxon>Acetobacterales</taxon>
        <taxon>Roseomonadaceae</taxon>
        <taxon>Roseomonas</taxon>
    </lineage>
</organism>
<dbReference type="PRINTS" id="PR00035">
    <property type="entry name" value="HTHGNTR"/>
</dbReference>
<dbReference type="Gene3D" id="1.10.10.10">
    <property type="entry name" value="Winged helix-like DNA-binding domain superfamily/Winged helix DNA-binding domain"/>
    <property type="match status" value="1"/>
</dbReference>
<dbReference type="Proteomes" id="UP000223527">
    <property type="component" value="Unassembled WGS sequence"/>
</dbReference>
<evidence type="ECO:0000313" key="6">
    <source>
        <dbReference type="Proteomes" id="UP000223527"/>
    </source>
</evidence>
<dbReference type="GO" id="GO:0003677">
    <property type="term" value="F:DNA binding"/>
    <property type="evidence" value="ECO:0007669"/>
    <property type="project" value="UniProtKB-KW"/>
</dbReference>
<sequence length="245" mass="26709">MRKTIEGAGLEPARAPRLGDRLYGRILEQIISGHFQAGDKLPSESQICQAFGVSRPTVREALTRLHADGLVTTRRGSGTFVLRRPPGQLATLAEASDVAGLLRCMEVRMALEDRAAGLAARRRTPRQMEAVLRALDALRASFGEAAGALAPARADYAFHHAVASASGNALFAGMLEMLHGTMLRAMDVSHGMRRAGSAEWSRRIMEEHEAVADAIRRQDAEGASLAMRHHLYHARRRVTEERGEG</sequence>
<evidence type="ECO:0000256" key="2">
    <source>
        <dbReference type="ARBA" id="ARBA00023125"/>
    </source>
</evidence>
<dbReference type="CDD" id="cd07377">
    <property type="entry name" value="WHTH_GntR"/>
    <property type="match status" value="1"/>
</dbReference>
<keyword evidence="3" id="KW-0804">Transcription</keyword>
<gene>
    <name evidence="5" type="ORF">CR162_07885</name>
</gene>
<dbReference type="SMART" id="SM00895">
    <property type="entry name" value="FCD"/>
    <property type="match status" value="1"/>
</dbReference>
<protein>
    <submittedName>
        <fullName evidence="5">GntR family transcriptional regulator</fullName>
    </submittedName>
</protein>
<dbReference type="InterPro" id="IPR008920">
    <property type="entry name" value="TF_FadR/GntR_C"/>
</dbReference>
<reference evidence="5 6" key="1">
    <citation type="submission" date="2017-10" db="EMBL/GenBank/DDBJ databases">
        <authorList>
            <person name="Banno H."/>
            <person name="Chua N.-H."/>
        </authorList>
    </citation>
    <scope>NUCLEOTIDE SEQUENCE [LARGE SCALE GENOMIC DNA]</scope>
    <source>
        <strain evidence="5 6">YW11</strain>
    </source>
</reference>
<dbReference type="RefSeq" id="WP_099094999.1">
    <property type="nucleotide sequence ID" value="NZ_PDNU01000010.1"/>
</dbReference>
<dbReference type="OrthoDB" id="7339934at2"/>
<keyword evidence="2" id="KW-0238">DNA-binding</keyword>
<feature type="domain" description="HTH gntR-type" evidence="4">
    <location>
        <begin position="16"/>
        <end position="84"/>
    </location>
</feature>
<dbReference type="Pfam" id="PF00392">
    <property type="entry name" value="GntR"/>
    <property type="match status" value="1"/>
</dbReference>